<dbReference type="Gene3D" id="3.40.30.10">
    <property type="entry name" value="Glutaredoxin"/>
    <property type="match status" value="1"/>
</dbReference>
<evidence type="ECO:0000256" key="1">
    <source>
        <dbReference type="ARBA" id="ARBA00004196"/>
    </source>
</evidence>
<evidence type="ECO:0000256" key="3">
    <source>
        <dbReference type="ARBA" id="ARBA00023284"/>
    </source>
</evidence>
<evidence type="ECO:0000313" key="6">
    <source>
        <dbReference type="EMBL" id="MBB5719195.1"/>
    </source>
</evidence>
<dbReference type="GO" id="GO:0008961">
    <property type="term" value="F:phosphatidylglycerol-prolipoprotein diacylglyceryl transferase activity"/>
    <property type="evidence" value="ECO:0007669"/>
    <property type="project" value="InterPro"/>
</dbReference>
<name>A0A840YZZ8_9SPHN</name>
<dbReference type="GO" id="GO:0042158">
    <property type="term" value="P:lipoprotein biosynthetic process"/>
    <property type="evidence" value="ECO:0007669"/>
    <property type="project" value="InterPro"/>
</dbReference>
<evidence type="ECO:0000256" key="4">
    <source>
        <dbReference type="SAM" id="Phobius"/>
    </source>
</evidence>
<keyword evidence="4" id="KW-0812">Transmembrane</keyword>
<feature type="transmembrane region" description="Helical" evidence="4">
    <location>
        <begin position="105"/>
        <end position="123"/>
    </location>
</feature>
<sequence>MSGVLHIGPFAFALDRLVALVVLWLFVTLVVVVGKRAGRNSRPAAWAALLVGLAVARIGYVVQYYQAFSADWLSVFAVWQGGFALIPGLIAAAAVLVLMLGLNRVGGGAAAGLVVVALLWVGIAPQLRPAAEPLPAIPALTRLSGGTVDLKTLHGKPVILNLWATWCPPCRRELPMLAHEAKTSAVPILLIDQGELPEKVRTFLTENGIDNSHVLIDERGATSSALHAQAFPTTVFINADGMIVKRHMGEISRAALQAGTAALLKESS</sequence>
<dbReference type="PANTHER" id="PTHR42852:SF13">
    <property type="entry name" value="PROTEIN DIPZ"/>
    <property type="match status" value="1"/>
</dbReference>
<dbReference type="InterPro" id="IPR036249">
    <property type="entry name" value="Thioredoxin-like_sf"/>
</dbReference>
<dbReference type="GO" id="GO:0016853">
    <property type="term" value="F:isomerase activity"/>
    <property type="evidence" value="ECO:0007669"/>
    <property type="project" value="UniProtKB-KW"/>
</dbReference>
<protein>
    <submittedName>
        <fullName evidence="6">Thiol-disulfide isomerase/thioredoxin</fullName>
    </submittedName>
</protein>
<dbReference type="CDD" id="cd02966">
    <property type="entry name" value="TlpA_like_family"/>
    <property type="match status" value="1"/>
</dbReference>
<dbReference type="GO" id="GO:0030313">
    <property type="term" value="C:cell envelope"/>
    <property type="evidence" value="ECO:0007669"/>
    <property type="project" value="UniProtKB-SubCell"/>
</dbReference>
<dbReference type="InterPro" id="IPR050553">
    <property type="entry name" value="Thioredoxin_ResA/DsbE_sf"/>
</dbReference>
<comment type="caution">
    <text evidence="6">The sequence shown here is derived from an EMBL/GenBank/DDBJ whole genome shotgun (WGS) entry which is preliminary data.</text>
</comment>
<feature type="transmembrane region" description="Helical" evidence="4">
    <location>
        <begin position="12"/>
        <end position="33"/>
    </location>
</feature>
<dbReference type="InterPro" id="IPR013766">
    <property type="entry name" value="Thioredoxin_domain"/>
</dbReference>
<dbReference type="PANTHER" id="PTHR42852">
    <property type="entry name" value="THIOL:DISULFIDE INTERCHANGE PROTEIN DSBE"/>
    <property type="match status" value="1"/>
</dbReference>
<dbReference type="GO" id="GO:0015036">
    <property type="term" value="F:disulfide oxidoreductase activity"/>
    <property type="evidence" value="ECO:0007669"/>
    <property type="project" value="UniProtKB-ARBA"/>
</dbReference>
<reference evidence="6 7" key="1">
    <citation type="submission" date="2020-08" db="EMBL/GenBank/DDBJ databases">
        <title>Genomic Encyclopedia of Type Strains, Phase IV (KMG-IV): sequencing the most valuable type-strain genomes for metagenomic binning, comparative biology and taxonomic classification.</title>
        <authorList>
            <person name="Goeker M."/>
        </authorList>
    </citation>
    <scope>NUCLEOTIDE SEQUENCE [LARGE SCALE GENOMIC DNA]</scope>
    <source>
        <strain evidence="6 7">DSM 27203</strain>
    </source>
</reference>
<keyword evidence="6" id="KW-0413">Isomerase</keyword>
<dbReference type="EMBL" id="JACIJI010000003">
    <property type="protein sequence ID" value="MBB5719195.1"/>
    <property type="molecule type" value="Genomic_DNA"/>
</dbReference>
<evidence type="ECO:0000259" key="5">
    <source>
        <dbReference type="PROSITE" id="PS51352"/>
    </source>
</evidence>
<dbReference type="InterPro" id="IPR001640">
    <property type="entry name" value="Lgt"/>
</dbReference>
<feature type="transmembrane region" description="Helical" evidence="4">
    <location>
        <begin position="77"/>
        <end position="98"/>
    </location>
</feature>
<accession>A0A840YZZ8</accession>
<dbReference type="SUPFAM" id="SSF52833">
    <property type="entry name" value="Thioredoxin-like"/>
    <property type="match status" value="1"/>
</dbReference>
<dbReference type="AlphaFoldDB" id="A0A840YZZ8"/>
<dbReference type="Pfam" id="PF01790">
    <property type="entry name" value="LGT"/>
    <property type="match status" value="1"/>
</dbReference>
<dbReference type="Pfam" id="PF08534">
    <property type="entry name" value="Redoxin"/>
    <property type="match status" value="1"/>
</dbReference>
<feature type="domain" description="Thioredoxin" evidence="5">
    <location>
        <begin position="128"/>
        <end position="265"/>
    </location>
</feature>
<dbReference type="InterPro" id="IPR017937">
    <property type="entry name" value="Thioredoxin_CS"/>
</dbReference>
<feature type="transmembrane region" description="Helical" evidence="4">
    <location>
        <begin position="45"/>
        <end position="65"/>
    </location>
</feature>
<proteinExistence type="predicted"/>
<keyword evidence="7" id="KW-1185">Reference proteome</keyword>
<keyword evidence="4" id="KW-0472">Membrane</keyword>
<dbReference type="GO" id="GO:0005886">
    <property type="term" value="C:plasma membrane"/>
    <property type="evidence" value="ECO:0007669"/>
    <property type="project" value="InterPro"/>
</dbReference>
<gene>
    <name evidence="6" type="ORF">FHR23_002133</name>
</gene>
<comment type="subcellular location">
    <subcellularLocation>
        <location evidence="1">Cell envelope</location>
    </subcellularLocation>
</comment>
<dbReference type="GO" id="GO:0017004">
    <property type="term" value="P:cytochrome complex assembly"/>
    <property type="evidence" value="ECO:0007669"/>
    <property type="project" value="UniProtKB-KW"/>
</dbReference>
<dbReference type="PROSITE" id="PS00194">
    <property type="entry name" value="THIOREDOXIN_1"/>
    <property type="match status" value="1"/>
</dbReference>
<dbReference type="Proteomes" id="UP000554342">
    <property type="component" value="Unassembled WGS sequence"/>
</dbReference>
<keyword evidence="3" id="KW-0676">Redox-active center</keyword>
<dbReference type="PROSITE" id="PS51352">
    <property type="entry name" value="THIOREDOXIN_2"/>
    <property type="match status" value="1"/>
</dbReference>
<keyword evidence="4" id="KW-1133">Transmembrane helix</keyword>
<evidence type="ECO:0000256" key="2">
    <source>
        <dbReference type="ARBA" id="ARBA00022748"/>
    </source>
</evidence>
<evidence type="ECO:0000313" key="7">
    <source>
        <dbReference type="Proteomes" id="UP000554342"/>
    </source>
</evidence>
<keyword evidence="2" id="KW-0201">Cytochrome c-type biogenesis</keyword>
<dbReference type="RefSeq" id="WP_184003682.1">
    <property type="nucleotide sequence ID" value="NZ_BAABIF010000012.1"/>
</dbReference>
<organism evidence="6 7">
    <name type="scientific">Stakelama sediminis</name>
    <dbReference type="NCBI Taxonomy" id="463200"/>
    <lineage>
        <taxon>Bacteria</taxon>
        <taxon>Pseudomonadati</taxon>
        <taxon>Pseudomonadota</taxon>
        <taxon>Alphaproteobacteria</taxon>
        <taxon>Sphingomonadales</taxon>
        <taxon>Sphingomonadaceae</taxon>
        <taxon>Stakelama</taxon>
    </lineage>
</organism>
<dbReference type="InterPro" id="IPR013740">
    <property type="entry name" value="Redoxin"/>
</dbReference>